<evidence type="ECO:0000313" key="4">
    <source>
        <dbReference type="Proteomes" id="UP001161160"/>
    </source>
</evidence>
<reference evidence="3" key="1">
    <citation type="submission" date="2023-04" db="EMBL/GenBank/DDBJ databases">
        <title>Genome Encyclopedia of Bacteria and Archaea VI: Functional Genomics of Type Strains.</title>
        <authorList>
            <person name="Whitman W."/>
        </authorList>
    </citation>
    <scope>NUCLEOTIDE SEQUENCE</scope>
    <source>
        <strain evidence="3">Enz.4-51</strain>
    </source>
</reference>
<organism evidence="3 4">
    <name type="scientific">Polynucleobacter sphagniphilus</name>
    <dbReference type="NCBI Taxonomy" id="1743169"/>
    <lineage>
        <taxon>Bacteria</taxon>
        <taxon>Pseudomonadati</taxon>
        <taxon>Pseudomonadota</taxon>
        <taxon>Betaproteobacteria</taxon>
        <taxon>Burkholderiales</taxon>
        <taxon>Burkholderiaceae</taxon>
        <taxon>Polynucleobacter</taxon>
    </lineage>
</organism>
<name>A0AA43MBB9_9BURK</name>
<protein>
    <submittedName>
        <fullName evidence="3">Chromosome segregation ATPase</fullName>
    </submittedName>
</protein>
<dbReference type="EMBL" id="JARXYA010000013">
    <property type="protein sequence ID" value="MDH6504754.1"/>
    <property type="molecule type" value="Genomic_DNA"/>
</dbReference>
<dbReference type="AlphaFoldDB" id="A0AA43MBB9"/>
<feature type="compositionally biased region" description="Polar residues" evidence="2">
    <location>
        <begin position="1"/>
        <end position="25"/>
    </location>
</feature>
<keyword evidence="1" id="KW-0175">Coiled coil</keyword>
<accession>A0AA43MBB9</accession>
<feature type="compositionally biased region" description="Basic and acidic residues" evidence="2">
    <location>
        <begin position="26"/>
        <end position="66"/>
    </location>
</feature>
<feature type="region of interest" description="Disordered" evidence="2">
    <location>
        <begin position="213"/>
        <end position="237"/>
    </location>
</feature>
<feature type="compositionally biased region" description="Acidic residues" evidence="2">
    <location>
        <begin position="135"/>
        <end position="148"/>
    </location>
</feature>
<feature type="coiled-coil region" evidence="1">
    <location>
        <begin position="244"/>
        <end position="278"/>
    </location>
</feature>
<sequence length="410" mass="45711">MTQVANEVTSFKSEVLSNGGSIQRAQNREELKERERLRKEAEDKHAAEVHARRIKAREERDLKLAERAAAQKASDEEKARKAEEQAVAKLAKEQEAEKQKALRVQKAEPKSQATSLLDDLSKASKPSASLAQISEDIEEGEELEDSEVEPIFAPVKGEVQVPAMMTAPEGELEPQAYDLGELLPAPAAITVDVLPQPAIQTESAEELINRVLNPAPADSSPENNNKPNEEASGDIKSKRGCERIQKIINEKRDLEKQVEDLQVTVVSLQDALRKYEIESQFVDNAMAASTKQKKPTELVSEAKHQIIKYLNSREDEVDHSAKAQCFYKYLTDPFYMQVFVQTNKPEQWQSTIESIYDSIGMPEPNFTNAKITPMQTLQPIRARTSTLGAPLASSENPMDRIAQHLGNMGI</sequence>
<keyword evidence="4" id="KW-1185">Reference proteome</keyword>
<dbReference type="Proteomes" id="UP001161160">
    <property type="component" value="Unassembled WGS sequence"/>
</dbReference>
<feature type="compositionally biased region" description="Basic and acidic residues" evidence="2">
    <location>
        <begin position="73"/>
        <end position="109"/>
    </location>
</feature>
<dbReference type="RefSeq" id="WP_280756999.1">
    <property type="nucleotide sequence ID" value="NZ_JARXXW010000007.1"/>
</dbReference>
<comment type="caution">
    <text evidence="3">The sequence shown here is derived from an EMBL/GenBank/DDBJ whole genome shotgun (WGS) entry which is preliminary data.</text>
</comment>
<evidence type="ECO:0000256" key="2">
    <source>
        <dbReference type="SAM" id="MobiDB-lite"/>
    </source>
</evidence>
<feature type="compositionally biased region" description="Basic and acidic residues" evidence="2">
    <location>
        <begin position="227"/>
        <end position="237"/>
    </location>
</feature>
<gene>
    <name evidence="3" type="ORF">M2127_002083</name>
</gene>
<proteinExistence type="predicted"/>
<feature type="compositionally biased region" description="Low complexity" evidence="2">
    <location>
        <begin position="123"/>
        <end position="134"/>
    </location>
</feature>
<evidence type="ECO:0000256" key="1">
    <source>
        <dbReference type="SAM" id="Coils"/>
    </source>
</evidence>
<evidence type="ECO:0000313" key="3">
    <source>
        <dbReference type="EMBL" id="MDH6504754.1"/>
    </source>
</evidence>
<feature type="region of interest" description="Disordered" evidence="2">
    <location>
        <begin position="1"/>
        <end position="153"/>
    </location>
</feature>